<evidence type="ECO:0000256" key="8">
    <source>
        <dbReference type="SAM" id="SignalP"/>
    </source>
</evidence>
<keyword evidence="7" id="KW-0472">Membrane</keyword>
<feature type="transmembrane region" description="Helical" evidence="7">
    <location>
        <begin position="327"/>
        <end position="349"/>
    </location>
</feature>
<comment type="caution">
    <text evidence="6">Lacks conserved residue(s) required for the propagation of feature annotation.</text>
</comment>
<dbReference type="SMART" id="SM00181">
    <property type="entry name" value="EGF"/>
    <property type="match status" value="7"/>
</dbReference>
<dbReference type="PROSITE" id="PS50026">
    <property type="entry name" value="EGF_3"/>
    <property type="match status" value="6"/>
</dbReference>
<dbReference type="InterPro" id="IPR051830">
    <property type="entry name" value="NOTCH_homolog"/>
</dbReference>
<dbReference type="Pfam" id="PF00008">
    <property type="entry name" value="EGF"/>
    <property type="match status" value="1"/>
</dbReference>
<evidence type="ECO:0000259" key="9">
    <source>
        <dbReference type="PROSITE" id="PS50026"/>
    </source>
</evidence>
<feature type="domain" description="EGF-like" evidence="9">
    <location>
        <begin position="157"/>
        <end position="193"/>
    </location>
</feature>
<evidence type="ECO:0000313" key="11">
    <source>
        <dbReference type="WBParaSite" id="Pan_g11717.t1"/>
    </source>
</evidence>
<keyword evidence="4 6" id="KW-1015">Disulfide bond</keyword>
<feature type="domain" description="EGF-like" evidence="9">
    <location>
        <begin position="272"/>
        <end position="309"/>
    </location>
</feature>
<feature type="domain" description="EGF-like" evidence="9">
    <location>
        <begin position="195"/>
        <end position="231"/>
    </location>
</feature>
<dbReference type="PANTHER" id="PTHR24033:SF232">
    <property type="entry name" value="LAMININ SUBUNIT GAMMA-2-RELATED"/>
    <property type="match status" value="1"/>
</dbReference>
<evidence type="ECO:0000256" key="6">
    <source>
        <dbReference type="PROSITE-ProRule" id="PRU00076"/>
    </source>
</evidence>
<evidence type="ECO:0000313" key="10">
    <source>
        <dbReference type="Proteomes" id="UP000492821"/>
    </source>
</evidence>
<evidence type="ECO:0000256" key="1">
    <source>
        <dbReference type="ARBA" id="ARBA00022536"/>
    </source>
</evidence>
<dbReference type="Pfam" id="PF12661">
    <property type="entry name" value="hEGF"/>
    <property type="match status" value="1"/>
</dbReference>
<protein>
    <submittedName>
        <fullName evidence="11">Delta-like protein</fullName>
    </submittedName>
</protein>
<organism evidence="10 11">
    <name type="scientific">Panagrellus redivivus</name>
    <name type="common">Microworm</name>
    <dbReference type="NCBI Taxonomy" id="6233"/>
    <lineage>
        <taxon>Eukaryota</taxon>
        <taxon>Metazoa</taxon>
        <taxon>Ecdysozoa</taxon>
        <taxon>Nematoda</taxon>
        <taxon>Chromadorea</taxon>
        <taxon>Rhabditida</taxon>
        <taxon>Tylenchina</taxon>
        <taxon>Panagrolaimomorpha</taxon>
        <taxon>Panagrolaimoidea</taxon>
        <taxon>Panagrolaimidae</taxon>
        <taxon>Panagrellus</taxon>
    </lineage>
</organism>
<sequence length="380" mass="41803">MYDDPFWSVAYPFPVEKMNSFLLFFVVFACVFGHASADVICDGTRLCKNNGQCIGEIDANGTLTTECRCFPPFTGRLCEAYECPSNPCRNNGSCEYDGKYFRCTCPRFYIGDFCELRQPTACDAIECGNGECSLAHGRLEVPVCKCHKGFTGVNCHQIDHCKPESCSGHGECINHQSDFSCKCDVGFEGQFCEDNIDECVYNACAVGSTCIDNVAGYECICPPGKVGPLCQFDDPCVNDFIVCGPGTCFSTIRGEPVCRCPEGLYGKFCQLDIDECAFPNKCSENGECRNTHGSYFCVCDDGFYGDSCESEVSYQAAAMGPRFFDPVMTLAVVASILITSVVLLIVKLMKRCISKLRKSTDIEIYNCFGETAFYEVTVVP</sequence>
<keyword evidence="1 6" id="KW-0245">EGF-like domain</keyword>
<dbReference type="PROSITE" id="PS00010">
    <property type="entry name" value="ASX_HYDROXYL"/>
    <property type="match status" value="3"/>
</dbReference>
<dbReference type="PANTHER" id="PTHR24033">
    <property type="entry name" value="EGF-LIKE DOMAIN-CONTAINING PROTEIN"/>
    <property type="match status" value="1"/>
</dbReference>
<feature type="domain" description="EGF-like" evidence="9">
    <location>
        <begin position="123"/>
        <end position="156"/>
    </location>
</feature>
<dbReference type="InterPro" id="IPR018097">
    <property type="entry name" value="EGF_Ca-bd_CS"/>
</dbReference>
<name>A0A7E4URY0_PANRE</name>
<dbReference type="PROSITE" id="PS01186">
    <property type="entry name" value="EGF_2"/>
    <property type="match status" value="3"/>
</dbReference>
<dbReference type="InterPro" id="IPR000742">
    <property type="entry name" value="EGF"/>
</dbReference>
<dbReference type="InterPro" id="IPR049883">
    <property type="entry name" value="NOTCH1_EGF-like"/>
</dbReference>
<feature type="disulfide bond" evidence="6">
    <location>
        <begin position="146"/>
        <end position="155"/>
    </location>
</feature>
<dbReference type="FunFam" id="2.10.25.10:FF:000173">
    <property type="entry name" value="Neurogenic locus notch protein 2"/>
    <property type="match status" value="1"/>
</dbReference>
<dbReference type="SUPFAM" id="SSF57184">
    <property type="entry name" value="Growth factor receptor domain"/>
    <property type="match status" value="1"/>
</dbReference>
<feature type="disulfide bond" evidence="6">
    <location>
        <begin position="221"/>
        <end position="230"/>
    </location>
</feature>
<dbReference type="Proteomes" id="UP000492821">
    <property type="component" value="Unassembled WGS sequence"/>
</dbReference>
<evidence type="ECO:0000256" key="3">
    <source>
        <dbReference type="ARBA" id="ARBA00022737"/>
    </source>
</evidence>
<dbReference type="Pfam" id="PF07645">
    <property type="entry name" value="EGF_CA"/>
    <property type="match status" value="1"/>
</dbReference>
<dbReference type="SMART" id="SM00179">
    <property type="entry name" value="EGF_CA"/>
    <property type="match status" value="5"/>
</dbReference>
<feature type="domain" description="EGF-like" evidence="9">
    <location>
        <begin position="232"/>
        <end position="270"/>
    </location>
</feature>
<dbReference type="PRINTS" id="PR00010">
    <property type="entry name" value="EGFBLOOD"/>
</dbReference>
<reference evidence="11" key="2">
    <citation type="submission" date="2020-10" db="UniProtKB">
        <authorList>
            <consortium name="WormBaseParasite"/>
        </authorList>
    </citation>
    <scope>IDENTIFICATION</scope>
</reference>
<dbReference type="PROSITE" id="PS00022">
    <property type="entry name" value="EGF_1"/>
    <property type="match status" value="6"/>
</dbReference>
<keyword evidence="7" id="KW-1133">Transmembrane helix</keyword>
<evidence type="ECO:0000256" key="2">
    <source>
        <dbReference type="ARBA" id="ARBA00022729"/>
    </source>
</evidence>
<evidence type="ECO:0000256" key="7">
    <source>
        <dbReference type="SAM" id="Phobius"/>
    </source>
</evidence>
<feature type="chain" id="PRO_5028839255" evidence="8">
    <location>
        <begin position="38"/>
        <end position="380"/>
    </location>
</feature>
<feature type="disulfide bond" evidence="6">
    <location>
        <begin position="183"/>
        <end position="192"/>
    </location>
</feature>
<feature type="disulfide bond" evidence="6">
    <location>
        <begin position="260"/>
        <end position="269"/>
    </location>
</feature>
<keyword evidence="5" id="KW-0325">Glycoprotein</keyword>
<keyword evidence="2 8" id="KW-0732">Signal</keyword>
<keyword evidence="3" id="KW-0677">Repeat</keyword>
<dbReference type="CDD" id="cd00054">
    <property type="entry name" value="EGF_CA"/>
    <property type="match status" value="3"/>
</dbReference>
<proteinExistence type="predicted"/>
<dbReference type="InterPro" id="IPR009030">
    <property type="entry name" value="Growth_fac_rcpt_cys_sf"/>
</dbReference>
<dbReference type="GO" id="GO:0005509">
    <property type="term" value="F:calcium ion binding"/>
    <property type="evidence" value="ECO:0007669"/>
    <property type="project" value="InterPro"/>
</dbReference>
<dbReference type="PROSITE" id="PS01187">
    <property type="entry name" value="EGF_CA"/>
    <property type="match status" value="1"/>
</dbReference>
<keyword evidence="10" id="KW-1185">Reference proteome</keyword>
<feature type="disulfide bond" evidence="6">
    <location>
        <begin position="299"/>
        <end position="308"/>
    </location>
</feature>
<dbReference type="WBParaSite" id="Pan_g11717.t1">
    <property type="protein sequence ID" value="Pan_g11717.t1"/>
    <property type="gene ID" value="Pan_g11717"/>
</dbReference>
<evidence type="ECO:0000256" key="4">
    <source>
        <dbReference type="ARBA" id="ARBA00023157"/>
    </source>
</evidence>
<dbReference type="Gene3D" id="2.10.25.10">
    <property type="entry name" value="Laminin"/>
    <property type="match status" value="6"/>
</dbReference>
<dbReference type="SUPFAM" id="SSF57196">
    <property type="entry name" value="EGF/Laminin"/>
    <property type="match status" value="3"/>
</dbReference>
<evidence type="ECO:0000256" key="5">
    <source>
        <dbReference type="ARBA" id="ARBA00023180"/>
    </source>
</evidence>
<dbReference type="InterPro" id="IPR001881">
    <property type="entry name" value="EGF-like_Ca-bd_dom"/>
</dbReference>
<feature type="domain" description="EGF-like" evidence="9">
    <location>
        <begin position="79"/>
        <end position="115"/>
    </location>
</feature>
<feature type="disulfide bond" evidence="6">
    <location>
        <begin position="105"/>
        <end position="114"/>
    </location>
</feature>
<keyword evidence="7" id="KW-0812">Transmembrane</keyword>
<reference evidence="10" key="1">
    <citation type="journal article" date="2013" name="Genetics">
        <title>The draft genome and transcriptome of Panagrellus redivivus are shaped by the harsh demands of a free-living lifestyle.</title>
        <authorList>
            <person name="Srinivasan J."/>
            <person name="Dillman A.R."/>
            <person name="Macchietto M.G."/>
            <person name="Heikkinen L."/>
            <person name="Lakso M."/>
            <person name="Fracchia K.M."/>
            <person name="Antoshechkin I."/>
            <person name="Mortazavi A."/>
            <person name="Wong G."/>
            <person name="Sternberg P.W."/>
        </authorList>
    </citation>
    <scope>NUCLEOTIDE SEQUENCE [LARGE SCALE GENOMIC DNA]</scope>
    <source>
        <strain evidence="10">MT8872</strain>
    </source>
</reference>
<feature type="signal peptide" evidence="8">
    <location>
        <begin position="1"/>
        <end position="37"/>
    </location>
</feature>
<accession>A0A7E4URY0</accession>
<dbReference type="FunFam" id="2.10.25.10:FF:000038">
    <property type="entry name" value="Fibrillin 2"/>
    <property type="match status" value="1"/>
</dbReference>
<dbReference type="InterPro" id="IPR013032">
    <property type="entry name" value="EGF-like_CS"/>
</dbReference>
<dbReference type="InterPro" id="IPR000152">
    <property type="entry name" value="EGF-type_Asp/Asn_hydroxyl_site"/>
</dbReference>
<dbReference type="AlphaFoldDB" id="A0A7E4URY0"/>